<evidence type="ECO:0000313" key="1">
    <source>
        <dbReference type="EMBL" id="GIY85558.1"/>
    </source>
</evidence>
<protein>
    <submittedName>
        <fullName evidence="1">Uncharacterized protein</fullName>
    </submittedName>
</protein>
<reference evidence="1 2" key="1">
    <citation type="submission" date="2021-06" db="EMBL/GenBank/DDBJ databases">
        <title>Caerostris darwini draft genome.</title>
        <authorList>
            <person name="Kono N."/>
            <person name="Arakawa K."/>
        </authorList>
    </citation>
    <scope>NUCLEOTIDE SEQUENCE [LARGE SCALE GENOMIC DNA]</scope>
</reference>
<sequence length="197" mass="21987">MPSAHKISSSVRNMELSESQSRIDAEICKSLTKLHLVPCPPSITIRGTLLSPEEMRPAVTPGSPICVLYYFGLIYFKCLVKSDTVLRGLTRCFQGLLRMLGEKWRATEECSLFSNSILKNASGSQNISFRLKYGTSKGILEPNRCGEMDVYLIKLHLIPEPTKHNNSWHAIVPQGNEICGYSGLSILSTELLWVDLL</sequence>
<gene>
    <name evidence="1" type="ORF">CDAR_540421</name>
</gene>
<dbReference type="Proteomes" id="UP001054837">
    <property type="component" value="Unassembled WGS sequence"/>
</dbReference>
<proteinExistence type="predicted"/>
<organism evidence="1 2">
    <name type="scientific">Caerostris darwini</name>
    <dbReference type="NCBI Taxonomy" id="1538125"/>
    <lineage>
        <taxon>Eukaryota</taxon>
        <taxon>Metazoa</taxon>
        <taxon>Ecdysozoa</taxon>
        <taxon>Arthropoda</taxon>
        <taxon>Chelicerata</taxon>
        <taxon>Arachnida</taxon>
        <taxon>Araneae</taxon>
        <taxon>Araneomorphae</taxon>
        <taxon>Entelegynae</taxon>
        <taxon>Araneoidea</taxon>
        <taxon>Araneidae</taxon>
        <taxon>Caerostris</taxon>
    </lineage>
</organism>
<evidence type="ECO:0000313" key="2">
    <source>
        <dbReference type="Proteomes" id="UP001054837"/>
    </source>
</evidence>
<name>A0AAV4WTC0_9ARAC</name>
<comment type="caution">
    <text evidence="1">The sequence shown here is derived from an EMBL/GenBank/DDBJ whole genome shotgun (WGS) entry which is preliminary data.</text>
</comment>
<keyword evidence="2" id="KW-1185">Reference proteome</keyword>
<accession>A0AAV4WTC0</accession>
<dbReference type="AlphaFoldDB" id="A0AAV4WTC0"/>
<dbReference type="EMBL" id="BPLQ01015065">
    <property type="protein sequence ID" value="GIY85558.1"/>
    <property type="molecule type" value="Genomic_DNA"/>
</dbReference>